<evidence type="ECO:0000313" key="6">
    <source>
        <dbReference type="Proteomes" id="UP000481861"/>
    </source>
</evidence>
<dbReference type="Pfam" id="PF20981">
    <property type="entry name" value="AAR2_1st"/>
    <property type="match status" value="1"/>
</dbReference>
<dbReference type="CDD" id="cd13777">
    <property type="entry name" value="Aar2_N"/>
    <property type="match status" value="1"/>
</dbReference>
<dbReference type="AlphaFoldDB" id="A0A7C8M1J0"/>
<evidence type="ECO:0000313" key="5">
    <source>
        <dbReference type="EMBL" id="KAF2865956.1"/>
    </source>
</evidence>
<dbReference type="InterPro" id="IPR038514">
    <property type="entry name" value="AAR2_C_sf"/>
</dbReference>
<dbReference type="InterPro" id="IPR038516">
    <property type="entry name" value="AAR2_N_sf"/>
</dbReference>
<dbReference type="PANTHER" id="PTHR12689:SF4">
    <property type="entry name" value="PROTEIN AAR2 HOMOLOG"/>
    <property type="match status" value="1"/>
</dbReference>
<dbReference type="InterPro" id="IPR033648">
    <property type="entry name" value="AAR2_C"/>
</dbReference>
<feature type="domain" description="AAR2 N-terminal" evidence="4">
    <location>
        <begin position="56"/>
        <end position="200"/>
    </location>
</feature>
<accession>A0A7C8M1J0</accession>
<sequence>MCLKGHSVHGVEAAEGVASGSGRHLHLRLRQLFKILKHTTFETSFYVSKMDPASQTHCVLLLDLPPSALAGIDLLSFTTTPRFRGVKNVPPGLHFAFAASDSSVAVRHGAWFYVSPGSGAPQVFVKKWDAATEDFVAEPSPTEVLRWKANLGSIWKDGLTPYRQTVSSTDTGEEDVQEESTDWDQLTSRITPSLLSRITGLNPDHWSLTSASSASQDLEHIPGLELSNSVIHPEKELHFLPIDLKRPWREGATDRERSEAAQDRSWALGDFIENYCSGENVHLRESEVLGELQFAFLMVLTLNNNSCLEQWSRLLGLLLTCRAAVKERAPLFQELLKTLRLQLSHCGDMEAGMFDLNEHGGGFLKPLLRKFRRTLDDFDGKWKSDMVDEFDELQDFLNKTFGWELDGFYVKRGWLELEDGERVEMDVNDADADDELGEYAPVVVELTPAQRKELFGTVGSGTEDSSSEDDAELEDMDTRY</sequence>
<dbReference type="PANTHER" id="PTHR12689">
    <property type="entry name" value="A1 CISTRON SPLICING FACTOR AAR2-RELATED"/>
    <property type="match status" value="1"/>
</dbReference>
<reference evidence="5 6" key="1">
    <citation type="submission" date="2020-01" db="EMBL/GenBank/DDBJ databases">
        <authorList>
            <consortium name="DOE Joint Genome Institute"/>
            <person name="Haridas S."/>
            <person name="Albert R."/>
            <person name="Binder M."/>
            <person name="Bloem J."/>
            <person name="Labutti K."/>
            <person name="Salamov A."/>
            <person name="Andreopoulos B."/>
            <person name="Baker S.E."/>
            <person name="Barry K."/>
            <person name="Bills G."/>
            <person name="Bluhm B.H."/>
            <person name="Cannon C."/>
            <person name="Castanera R."/>
            <person name="Culley D.E."/>
            <person name="Daum C."/>
            <person name="Ezra D."/>
            <person name="Gonzalez J.B."/>
            <person name="Henrissat B."/>
            <person name="Kuo A."/>
            <person name="Liang C."/>
            <person name="Lipzen A."/>
            <person name="Lutzoni F."/>
            <person name="Magnuson J."/>
            <person name="Mondo S."/>
            <person name="Nolan M."/>
            <person name="Ohm R."/>
            <person name="Pangilinan J."/>
            <person name="Park H.-J.H."/>
            <person name="Ramirez L."/>
            <person name="Alfaro M."/>
            <person name="Sun H."/>
            <person name="Tritt A."/>
            <person name="Yoshinaga Y."/>
            <person name="Zwiers L.-H.L."/>
            <person name="Turgeon B.G."/>
            <person name="Goodwin S.B."/>
            <person name="Spatafora J.W."/>
            <person name="Crous P.W."/>
            <person name="Grigoriev I.V."/>
        </authorList>
    </citation>
    <scope>NUCLEOTIDE SEQUENCE [LARGE SCALE GENOMIC DNA]</scope>
    <source>
        <strain evidence="5 6">CBS 611.86</strain>
    </source>
</reference>
<dbReference type="OrthoDB" id="201752at2759"/>
<evidence type="ECO:0000259" key="4">
    <source>
        <dbReference type="Pfam" id="PF20981"/>
    </source>
</evidence>
<feature type="compositionally biased region" description="Acidic residues" evidence="2">
    <location>
        <begin position="465"/>
        <end position="480"/>
    </location>
</feature>
<evidence type="ECO:0000256" key="1">
    <source>
        <dbReference type="ARBA" id="ARBA00006281"/>
    </source>
</evidence>
<dbReference type="EMBL" id="JAADJZ010000030">
    <property type="protein sequence ID" value="KAF2865956.1"/>
    <property type="molecule type" value="Genomic_DNA"/>
</dbReference>
<name>A0A7C8M1J0_9PLEO</name>
<dbReference type="Pfam" id="PF05282">
    <property type="entry name" value="AAR2"/>
    <property type="match status" value="1"/>
</dbReference>
<proteinExistence type="inferred from homology"/>
<dbReference type="CDD" id="cd13778">
    <property type="entry name" value="Aar2_C"/>
    <property type="match status" value="1"/>
</dbReference>
<feature type="domain" description="AAR2 C-terminal" evidence="3">
    <location>
        <begin position="239"/>
        <end position="406"/>
    </location>
</feature>
<dbReference type="Gene3D" id="2.60.34.20">
    <property type="match status" value="1"/>
</dbReference>
<keyword evidence="6" id="KW-1185">Reference proteome</keyword>
<dbReference type="Gene3D" id="1.25.40.550">
    <property type="entry name" value="Aar2, C-terminal domain-like"/>
    <property type="match status" value="1"/>
</dbReference>
<evidence type="ECO:0000259" key="3">
    <source>
        <dbReference type="Pfam" id="PF05282"/>
    </source>
</evidence>
<feature type="region of interest" description="Disordered" evidence="2">
    <location>
        <begin position="454"/>
        <end position="480"/>
    </location>
</feature>
<dbReference type="InterPro" id="IPR007946">
    <property type="entry name" value="AAR2"/>
</dbReference>
<dbReference type="Proteomes" id="UP000481861">
    <property type="component" value="Unassembled WGS sequence"/>
</dbReference>
<protein>
    <submittedName>
        <fullName evidence="5">AAR2 protein-domain-containing protein</fullName>
    </submittedName>
</protein>
<comment type="similarity">
    <text evidence="1">Belongs to the AAR2 family.</text>
</comment>
<dbReference type="GO" id="GO:0000244">
    <property type="term" value="P:spliceosomal tri-snRNP complex assembly"/>
    <property type="evidence" value="ECO:0007669"/>
    <property type="project" value="TreeGrafter"/>
</dbReference>
<organism evidence="5 6">
    <name type="scientific">Massariosphaeria phaeospora</name>
    <dbReference type="NCBI Taxonomy" id="100035"/>
    <lineage>
        <taxon>Eukaryota</taxon>
        <taxon>Fungi</taxon>
        <taxon>Dikarya</taxon>
        <taxon>Ascomycota</taxon>
        <taxon>Pezizomycotina</taxon>
        <taxon>Dothideomycetes</taxon>
        <taxon>Pleosporomycetidae</taxon>
        <taxon>Pleosporales</taxon>
        <taxon>Pleosporales incertae sedis</taxon>
        <taxon>Massariosphaeria</taxon>
    </lineage>
</organism>
<comment type="caution">
    <text evidence="5">The sequence shown here is derived from an EMBL/GenBank/DDBJ whole genome shotgun (WGS) entry which is preliminary data.</text>
</comment>
<gene>
    <name evidence="5" type="ORF">BDV95DRAFT_632060</name>
</gene>
<dbReference type="InterPro" id="IPR033647">
    <property type="entry name" value="Aar2_N"/>
</dbReference>
<evidence type="ECO:0000256" key="2">
    <source>
        <dbReference type="SAM" id="MobiDB-lite"/>
    </source>
</evidence>